<dbReference type="AlphaFoldDB" id="A0A2I0QRB5"/>
<dbReference type="RefSeq" id="WP_101332626.1">
    <property type="nucleotide sequence ID" value="NZ_PJNH01000004.1"/>
</dbReference>
<evidence type="ECO:0000313" key="1">
    <source>
        <dbReference type="EMBL" id="PKR76876.1"/>
    </source>
</evidence>
<gene>
    <name evidence="1" type="ORF">CEY16_13775</name>
</gene>
<dbReference type="Proteomes" id="UP000243524">
    <property type="component" value="Unassembled WGS sequence"/>
</dbReference>
<evidence type="ECO:0000313" key="2">
    <source>
        <dbReference type="Proteomes" id="UP000243524"/>
    </source>
</evidence>
<keyword evidence="2" id="KW-1185">Reference proteome</keyword>
<dbReference type="NCBIfam" id="TIGR04398">
    <property type="entry name" value="SLAP_DUP"/>
    <property type="match status" value="1"/>
</dbReference>
<accession>A0A2I0QRB5</accession>
<reference evidence="1 2" key="1">
    <citation type="submission" date="2017-06" db="EMBL/GenBank/DDBJ databases">
        <title>the draft geome sequence of Illustriluteabacillus marina B3227.</title>
        <authorList>
            <person name="He R.-H."/>
            <person name="Du Z.-J."/>
        </authorList>
    </citation>
    <scope>NUCLEOTIDE SEQUENCE [LARGE SCALE GENOMIC DNA]</scope>
    <source>
        <strain evidence="1 2">B3227</strain>
    </source>
</reference>
<dbReference type="InterPro" id="IPR030910">
    <property type="entry name" value="SLAP_dom"/>
</dbReference>
<comment type="caution">
    <text evidence="1">The sequence shown here is derived from an EMBL/GenBank/DDBJ whole genome shotgun (WGS) entry which is preliminary data.</text>
</comment>
<dbReference type="OrthoDB" id="1907642at2"/>
<organism evidence="1 2">
    <name type="scientific">Halalkalibacillus sediminis</name>
    <dbReference type="NCBI Taxonomy" id="2018042"/>
    <lineage>
        <taxon>Bacteria</taxon>
        <taxon>Bacillati</taxon>
        <taxon>Bacillota</taxon>
        <taxon>Bacilli</taxon>
        <taxon>Bacillales</taxon>
        <taxon>Bacillaceae</taxon>
        <taxon>Halalkalibacillus</taxon>
    </lineage>
</organism>
<name>A0A2I0QRB5_9BACI</name>
<protein>
    <submittedName>
        <fullName evidence="1">SLAP domain-containing protein</fullName>
    </submittedName>
</protein>
<proteinExistence type="predicted"/>
<dbReference type="EMBL" id="PJNH01000004">
    <property type="protein sequence ID" value="PKR76876.1"/>
    <property type="molecule type" value="Genomic_DNA"/>
</dbReference>
<sequence>MQKLKYEKSWEQNLSQPDRNKFELAFPQIDFSELEKIDTTSFWYAENHREELLFTVLVHNQSDTTLTFKDTPITLDNSDGIIAEHTFTIPQLEIPPETSMPWTFIFPKGNWKASTLDNEQDYKLKIPAQ</sequence>